<feature type="domain" description="F-box protein At3g26010-like beta-propeller" evidence="1">
    <location>
        <begin position="157"/>
        <end position="437"/>
    </location>
</feature>
<evidence type="ECO:0000259" key="1">
    <source>
        <dbReference type="Pfam" id="PF24750"/>
    </source>
</evidence>
<dbReference type="FunCoup" id="A0A7N2LN32">
    <property type="interactions" value="232"/>
</dbReference>
<reference evidence="2" key="2">
    <citation type="submission" date="2021-01" db="UniProtKB">
        <authorList>
            <consortium name="EnsemblPlants"/>
        </authorList>
    </citation>
    <scope>IDENTIFICATION</scope>
</reference>
<dbReference type="InterPro" id="IPR056592">
    <property type="entry name" value="Beta-prop_At3g26010-like"/>
</dbReference>
<evidence type="ECO:0000313" key="2">
    <source>
        <dbReference type="EnsemblPlants" id="QL05p012667:mrna"/>
    </source>
</evidence>
<protein>
    <recommendedName>
        <fullName evidence="1">F-box protein At3g26010-like beta-propeller domain-containing protein</fullName>
    </recommendedName>
</protein>
<dbReference type="EnsemblPlants" id="QL05p012667:mrna">
    <property type="protein sequence ID" value="QL05p012667:mrna"/>
    <property type="gene ID" value="QL05p012667"/>
</dbReference>
<dbReference type="PANTHER" id="PTHR35546:SF130">
    <property type="entry name" value="EXPRESSED PROTEIN"/>
    <property type="match status" value="1"/>
</dbReference>
<dbReference type="AlphaFoldDB" id="A0A7N2LN32"/>
<dbReference type="OMA" id="YICNACT"/>
<evidence type="ECO:0000313" key="3">
    <source>
        <dbReference type="Proteomes" id="UP000594261"/>
    </source>
</evidence>
<dbReference type="SUPFAM" id="SSF81383">
    <property type="entry name" value="F-box domain"/>
    <property type="match status" value="1"/>
</dbReference>
<keyword evidence="3" id="KW-1185">Reference proteome</keyword>
<dbReference type="Proteomes" id="UP000594261">
    <property type="component" value="Chromosome 5"/>
</dbReference>
<sequence>MVVFCQGKFHCRGVSYKNLLFWWDSKHGRLFGFDPYNNARCRLFEHPKKLGVCRGCLRVCEIFKNPERISRPWELKDYDDDEGGKWCLEHELPLKSIFQCKCVSRRWCSLISAPSFAYIVHRLRSSSILQRPSTLLISHYTDGVRKVLMTSEEPEFKSLASLINQYYINNRSVSLDIVHASCHDLLLCTQKELKMFSAVVCNAVYYVLNPITRQSITLPPLRRPSNAKIGFIFRCYHDQQQFSYRVMCIPKFDCESTEFKVDIFSSDTGKWSESIVSCPPGFHFTDSAHSCAGVPYQGLHFWWSLDGHLVGFDPYTSKCRRVIYKPEDFAPNRRIQRLGVCNGALRICQLAGPPYADDELLVWELKDHDTECKWSLEHKVYFNQMGAENPGLTECLKHISIESLLGYHPYDRDVVYLILATMVVSLNLRRKTVEMVCDFQRPSPFYKALNVFDFVLPCWPTPIPSSPLKE</sequence>
<dbReference type="Gramene" id="QL05p012667:mrna">
    <property type="protein sequence ID" value="QL05p012667:mrna"/>
    <property type="gene ID" value="QL05p012667"/>
</dbReference>
<proteinExistence type="predicted"/>
<dbReference type="Pfam" id="PF24750">
    <property type="entry name" value="b-prop_At3g26010-like"/>
    <property type="match status" value="1"/>
</dbReference>
<dbReference type="EMBL" id="LRBV02000005">
    <property type="status" value="NOT_ANNOTATED_CDS"/>
    <property type="molecule type" value="Genomic_DNA"/>
</dbReference>
<dbReference type="InterPro" id="IPR036047">
    <property type="entry name" value="F-box-like_dom_sf"/>
</dbReference>
<organism evidence="2 3">
    <name type="scientific">Quercus lobata</name>
    <name type="common">Valley oak</name>
    <dbReference type="NCBI Taxonomy" id="97700"/>
    <lineage>
        <taxon>Eukaryota</taxon>
        <taxon>Viridiplantae</taxon>
        <taxon>Streptophyta</taxon>
        <taxon>Embryophyta</taxon>
        <taxon>Tracheophyta</taxon>
        <taxon>Spermatophyta</taxon>
        <taxon>Magnoliopsida</taxon>
        <taxon>eudicotyledons</taxon>
        <taxon>Gunneridae</taxon>
        <taxon>Pentapetalae</taxon>
        <taxon>rosids</taxon>
        <taxon>fabids</taxon>
        <taxon>Fagales</taxon>
        <taxon>Fagaceae</taxon>
        <taxon>Quercus</taxon>
    </lineage>
</organism>
<reference evidence="2 3" key="1">
    <citation type="journal article" date="2016" name="G3 (Bethesda)">
        <title>First Draft Assembly and Annotation of the Genome of a California Endemic Oak Quercus lobata Nee (Fagaceae).</title>
        <authorList>
            <person name="Sork V.L."/>
            <person name="Fitz-Gibbon S.T."/>
            <person name="Puiu D."/>
            <person name="Crepeau M."/>
            <person name="Gugger P.F."/>
            <person name="Sherman R."/>
            <person name="Stevens K."/>
            <person name="Langley C.H."/>
            <person name="Pellegrini M."/>
            <person name="Salzberg S.L."/>
        </authorList>
    </citation>
    <scope>NUCLEOTIDE SEQUENCE [LARGE SCALE GENOMIC DNA]</scope>
    <source>
        <strain evidence="2 3">cv. SW786</strain>
    </source>
</reference>
<dbReference type="PANTHER" id="PTHR35546">
    <property type="entry name" value="F-BOX PROTEIN INTERACTION DOMAIN PROTEIN-RELATED"/>
    <property type="match status" value="1"/>
</dbReference>
<dbReference type="InterPro" id="IPR055290">
    <property type="entry name" value="At3g26010-like"/>
</dbReference>
<name>A0A7N2LN32_QUELO</name>
<accession>A0A7N2LN32</accession>
<dbReference type="InParanoid" id="A0A7N2LN32"/>